<gene>
    <name evidence="2" type="ORF">HK099_000777</name>
</gene>
<sequence length="107" mass="11704">MSDSVITPAPAPHRNSFEKDVTIVPTFTASTVACKNCFTPAASSTQTEAQMIGPLGWNYADPTVLAGVIVVPLILLLSICICIGFCVRRKRTYKFTKAQDDERPDKR</sequence>
<comment type="caution">
    <text evidence="2">The sequence shown here is derived from an EMBL/GenBank/DDBJ whole genome shotgun (WGS) entry which is preliminary data.</text>
</comment>
<protein>
    <submittedName>
        <fullName evidence="2">Uncharacterized protein</fullName>
    </submittedName>
</protein>
<keyword evidence="1" id="KW-0472">Membrane</keyword>
<reference evidence="2" key="1">
    <citation type="submission" date="2020-05" db="EMBL/GenBank/DDBJ databases">
        <title>Phylogenomic resolution of chytrid fungi.</title>
        <authorList>
            <person name="Stajich J.E."/>
            <person name="Amses K."/>
            <person name="Simmons R."/>
            <person name="Seto K."/>
            <person name="Myers J."/>
            <person name="Bonds A."/>
            <person name="Quandt C.A."/>
            <person name="Barry K."/>
            <person name="Liu P."/>
            <person name="Grigoriev I."/>
            <person name="Longcore J.E."/>
            <person name="James T.Y."/>
        </authorList>
    </citation>
    <scope>NUCLEOTIDE SEQUENCE</scope>
    <source>
        <strain evidence="2">JEL0476</strain>
    </source>
</reference>
<accession>A0AAD5Y1R0</accession>
<keyword evidence="1" id="KW-1133">Transmembrane helix</keyword>
<dbReference type="EMBL" id="JADGJW010000012">
    <property type="protein sequence ID" value="KAJ3227673.1"/>
    <property type="molecule type" value="Genomic_DNA"/>
</dbReference>
<dbReference type="Proteomes" id="UP001211065">
    <property type="component" value="Unassembled WGS sequence"/>
</dbReference>
<proteinExistence type="predicted"/>
<organism evidence="2 3">
    <name type="scientific">Clydaea vesicula</name>
    <dbReference type="NCBI Taxonomy" id="447962"/>
    <lineage>
        <taxon>Eukaryota</taxon>
        <taxon>Fungi</taxon>
        <taxon>Fungi incertae sedis</taxon>
        <taxon>Chytridiomycota</taxon>
        <taxon>Chytridiomycota incertae sedis</taxon>
        <taxon>Chytridiomycetes</taxon>
        <taxon>Lobulomycetales</taxon>
        <taxon>Lobulomycetaceae</taxon>
        <taxon>Clydaea</taxon>
    </lineage>
</organism>
<name>A0AAD5Y1R0_9FUNG</name>
<feature type="transmembrane region" description="Helical" evidence="1">
    <location>
        <begin position="64"/>
        <end position="87"/>
    </location>
</feature>
<keyword evidence="1" id="KW-0812">Transmembrane</keyword>
<evidence type="ECO:0000256" key="1">
    <source>
        <dbReference type="SAM" id="Phobius"/>
    </source>
</evidence>
<keyword evidence="3" id="KW-1185">Reference proteome</keyword>
<dbReference type="AlphaFoldDB" id="A0AAD5Y1R0"/>
<evidence type="ECO:0000313" key="2">
    <source>
        <dbReference type="EMBL" id="KAJ3227673.1"/>
    </source>
</evidence>
<evidence type="ECO:0000313" key="3">
    <source>
        <dbReference type="Proteomes" id="UP001211065"/>
    </source>
</evidence>